<accession>A0A1F6MW61</accession>
<keyword evidence="7" id="KW-0843">Virulence</keyword>
<dbReference type="STRING" id="1798692.A3G00_03330"/>
<feature type="chain" id="PRO_5009525702" evidence="8">
    <location>
        <begin position="27"/>
        <end position="2390"/>
    </location>
</feature>
<dbReference type="Gene3D" id="3.10.450.30">
    <property type="entry name" value="Microbial ribonucleases"/>
    <property type="match status" value="1"/>
</dbReference>
<dbReference type="GO" id="GO:0003723">
    <property type="term" value="F:RNA binding"/>
    <property type="evidence" value="ECO:0007669"/>
    <property type="project" value="InterPro"/>
</dbReference>
<reference evidence="11 12" key="1">
    <citation type="journal article" date="2016" name="Nat. Commun.">
        <title>Thousands of microbial genomes shed light on interconnected biogeochemical processes in an aquifer system.</title>
        <authorList>
            <person name="Anantharaman K."/>
            <person name="Brown C.T."/>
            <person name="Hug L.A."/>
            <person name="Sharon I."/>
            <person name="Castelle C.J."/>
            <person name="Probst A.J."/>
            <person name="Thomas B.C."/>
            <person name="Singh A."/>
            <person name="Wilkins M.J."/>
            <person name="Karaoz U."/>
            <person name="Brodie E.L."/>
            <person name="Williams K.H."/>
            <person name="Hubbard S.S."/>
            <person name="Banfield J.F."/>
        </authorList>
    </citation>
    <scope>NUCLEOTIDE SEQUENCE [LARGE SCALE GENOMIC DNA]</scope>
</reference>
<evidence type="ECO:0000256" key="1">
    <source>
        <dbReference type="ARBA" id="ARBA00004613"/>
    </source>
</evidence>
<dbReference type="PANTHER" id="PTHR32305">
    <property type="match status" value="1"/>
</dbReference>
<dbReference type="NCBIfam" id="TIGR03696">
    <property type="entry name" value="Rhs_assc_core"/>
    <property type="match status" value="1"/>
</dbReference>
<dbReference type="PANTHER" id="PTHR32305:SF15">
    <property type="entry name" value="PROTEIN RHSA-RELATED"/>
    <property type="match status" value="1"/>
</dbReference>
<dbReference type="InterPro" id="IPR050708">
    <property type="entry name" value="T6SS_VgrG/RHS"/>
</dbReference>
<evidence type="ECO:0000256" key="8">
    <source>
        <dbReference type="SAM" id="SignalP"/>
    </source>
</evidence>
<dbReference type="InterPro" id="IPR056823">
    <property type="entry name" value="TEN-like_YD-shell"/>
</dbReference>
<dbReference type="Pfam" id="PF05593">
    <property type="entry name" value="RHS_repeat"/>
    <property type="match status" value="1"/>
</dbReference>
<dbReference type="GO" id="GO:0005737">
    <property type="term" value="C:cytoplasm"/>
    <property type="evidence" value="ECO:0007669"/>
    <property type="project" value="InterPro"/>
</dbReference>
<keyword evidence="3" id="KW-0540">Nuclease</keyword>
<keyword evidence="6" id="KW-0378">Hydrolase</keyword>
<dbReference type="InterPro" id="IPR028994">
    <property type="entry name" value="Integrin_alpha_N"/>
</dbReference>
<dbReference type="InterPro" id="IPR031325">
    <property type="entry name" value="RHS_repeat"/>
</dbReference>
<evidence type="ECO:0000256" key="7">
    <source>
        <dbReference type="ARBA" id="ARBA00023026"/>
    </source>
</evidence>
<dbReference type="Proteomes" id="UP000178347">
    <property type="component" value="Unassembled WGS sequence"/>
</dbReference>
<feature type="signal peptide" evidence="8">
    <location>
        <begin position="1"/>
        <end position="26"/>
    </location>
</feature>
<dbReference type="Pfam" id="PF00545">
    <property type="entry name" value="Ribonuclease"/>
    <property type="match status" value="1"/>
</dbReference>
<dbReference type="NCBIfam" id="TIGR01643">
    <property type="entry name" value="YD_repeat_2x"/>
    <property type="match status" value="1"/>
</dbReference>
<dbReference type="InterPro" id="IPR022385">
    <property type="entry name" value="Rhs_assc_core"/>
</dbReference>
<comment type="subcellular location">
    <subcellularLocation>
        <location evidence="1">Secreted</location>
    </subcellularLocation>
</comment>
<protein>
    <submittedName>
        <fullName evidence="11">Uncharacterized protein</fullName>
    </submittedName>
</protein>
<dbReference type="GO" id="GO:0004521">
    <property type="term" value="F:RNA endonuclease activity"/>
    <property type="evidence" value="ECO:0007669"/>
    <property type="project" value="InterPro"/>
</dbReference>
<evidence type="ECO:0000256" key="2">
    <source>
        <dbReference type="ARBA" id="ARBA00022525"/>
    </source>
</evidence>
<organism evidence="11 12">
    <name type="scientific">Candidatus Magasanikbacteria bacterium RIFCSPLOWO2_12_FULL_43_12</name>
    <dbReference type="NCBI Taxonomy" id="1798692"/>
    <lineage>
        <taxon>Bacteria</taxon>
        <taxon>Candidatus Magasanikiibacteriota</taxon>
    </lineage>
</organism>
<dbReference type="InterPro" id="IPR013517">
    <property type="entry name" value="FG-GAP"/>
</dbReference>
<dbReference type="Pfam" id="PF03534">
    <property type="entry name" value="SpvB"/>
    <property type="match status" value="1"/>
</dbReference>
<feature type="domain" description="Teneurin-like YD-shell" evidence="10">
    <location>
        <begin position="2021"/>
        <end position="2181"/>
    </location>
</feature>
<dbReference type="GO" id="GO:0016787">
    <property type="term" value="F:hydrolase activity"/>
    <property type="evidence" value="ECO:0007669"/>
    <property type="project" value="UniProtKB-KW"/>
</dbReference>
<proteinExistence type="predicted"/>
<evidence type="ECO:0000259" key="9">
    <source>
        <dbReference type="Pfam" id="PF14449"/>
    </source>
</evidence>
<evidence type="ECO:0000256" key="3">
    <source>
        <dbReference type="ARBA" id="ARBA00022722"/>
    </source>
</evidence>
<dbReference type="GO" id="GO:0005576">
    <property type="term" value="C:extracellular region"/>
    <property type="evidence" value="ECO:0007669"/>
    <property type="project" value="UniProtKB-SubCell"/>
</dbReference>
<dbReference type="EMBL" id="MFQN01000003">
    <property type="protein sequence ID" value="OGH75748.1"/>
    <property type="molecule type" value="Genomic_DNA"/>
</dbReference>
<feature type="domain" description="Pre-toxin TG" evidence="9">
    <location>
        <begin position="2235"/>
        <end position="2287"/>
    </location>
</feature>
<dbReference type="InterPro" id="IPR006530">
    <property type="entry name" value="YD"/>
</dbReference>
<dbReference type="Pfam" id="PF25023">
    <property type="entry name" value="TEN_YD-shell"/>
    <property type="match status" value="1"/>
</dbReference>
<name>A0A1F6MW61_9BACT</name>
<sequence>MWKNKKSYPIILFLLLVFLPLNMVQAADGGYVYRASTEIKSELPEITAGAQSGAFIFDQDIVIPPGRNGLQPDLKLQYNNQDEDQSNIAGYGWSFSIPYIQRLPKKGVDKLYTENYFYSSLSGEIIPINLTDGANGQYGAKVETGDFLNYALINNKWVVTDKTGAVYTFGNDAAARQDDANNASHAYKWLLQEIRDTNDNFVKYEYFKDSGQIYPERIVYTGHNTEDGIFEVIFNREARADTAVMYNAGFKIRTQYRISNITVKANGEWVRKYDFSYVIGDNNKRSLLGGIIESGNKNGNIITLPPTTFTYQQKEKGWKFDGYYAPDWGSWVGYQDKGQRIADVTGDGLLDLFSSDDTDSTGKMINNKSFINNGNGGYISGGGSPTPIYMNGGDNGVRLGDVNGDGMLDFVYGKIQDNVAQPTKVFIKKIGQDSWVMDANYNSPALFINISPTNGILDNCVRLADINGDGLADILKYTPWIQGIFINKGNGAWESSSEHSLPPSYYMCSQMNSPYETVIMDVNGDGLEDFVYSGFVTVSDSGTQVLPKASTCLNIDGGKNYDCSYSLDTPYLGGGIPGTYDGANSFLDINGDGLVDFARGNGLKATDPLVVYMNKGDGAGWAYDSTQTIPTSFLKDSGGGNNLDNGWRVIDVNGDGLSDFLRLGGEGGNGVYLNKGAKADLLIRVDHSKGAITEVTYQTAQMFKKTDGSQANPKLPFMVYVADKIATDDGLGNKATTSYQYEGGKYYFNNYLDKRFAGFQMVAKTDALGNVTKQYFHQGDETDSALGEYVDHPAKINLMYREDILDGSGKLQAKTLNKFGLADLGNNRSFVFNSETIKKSFDSAGAEKAGAESFAYNNSNGNLTKKTEWGEVSAPNNGAIADVGADARIHTYSYAGNGANIIALLSQEIVTDSSGVKIRETISYYDNLPFGQASIGNKTKEKNWISGNQYADNQKTYNNFGLAVKSYDGNNNLTTMIYDANNLYPAAIANSLGQTVKYQYDYAVGKPKQIIDANNYAYETSFDPLGRVKQERIPDASNPTALVVSAEYFYTDNTNPRAVQTKKYLDDANAVDSFSYINGLDKTIQERTEVEDGFSVEDFAYNKLGMVESETLAYFSVGSAQTAPTINTNLYTTYTYDALKRVKTITNAVGTTANNYFNWKVSTIDAKGNTKDYYNDAFGRLIQVTEKITNPALANYHTYYGYDGNDNLVKITDALGNVRNFGYDGLGRRLSAQDSHAPGDFTFGIWNYTYDNNGNLKNQTDPKNQIVAYNYDSLNRKITEDTAAQAGVEVTYTYDAGCANGIGRLCGVKNSGANTSYDYNALGQIAKETKDIDAIDYVTQYTYDRAGNVKSTIYPDNSEVKNQYNSAGLLENISQKESTGGDFASVVNDFDYSPLGQIAYQENGNGTATTNTYDENQLHRLKHKVTTGYKQESSGATTTTTTQTFYPTAGDGYIYSSNPSWDAAHDATAGIASNYTALAATTGIIKSSKLYYIYRTFLPFDTSSIPDDAAITSASLNVYVYAKKNDDNDGDDFITLVQTSQASTTILAKEDFDQTGAINNPTEGVNSNERKDITNIAVGKYLAFNLNSTGLGWISAIGATRLGLREGHDVIDSAFTSSSSTTIQYNFLTIRTSEYSGTVQDPYLTVTYTQTTKSDSKSAVVTLQDLFYAYDTVGNITQIIDAGNLDTAKTSNYTYDDLYRLKSATITNAKNNQNYTQTYNYDAIGNILNKSDVGDYAYAQTGYTNPHAVTQVGNKTFAYDNNGNLVSDGITTYEWDYQNRLVSSGETATSPTINTAATTTTTMNFYPTAVDGSIFKSSFSWDTAHDATSGSGASATFSYLLTGPAKSTASYVIYRSFLPFDTSQIPDNATVTSASLNVFPQSITNHDNDGDDFITVVQASQASAAALSIDDFDQAGSIDNPTEGIDLSERKDLTNIITGKYLTFNFNANGRNWVSKTGATKLGLREGHDVIDSAFISSSATSTRYNYFSIFSGEYTGTTQDPYLTVTYTQSSTNTTTATVANKVTYAYDQTGQRTKKTANDTTTIYPFKHYEKDGTKTTKYIYAGNNLVATIENNNSVKYIHTDHLDSTNVTTDNQGFVTHVSDYYPYGKKRIDAGSDNTNKQFIGQYFDKESELSYLNARYYDGVRGKFLSQDPVFWRSGQNLIDPQSFNSYAYARNNPIMYQDQNGELAFLVPIIAYTTPSIIAAGTFIATQSALIGMIGNAFANRPMESSIRSTPVLGDIIDAKEAISGKDTFSGNPLSWTDRTISGLAAGVPFVAGGMVRKANEMASIGRGALPSHVQGVIEHLEGNGFKSPMQNYKGGGLFENKEGYLPQQEKGHYQKWDTTPNQGNRTAERLVTGKNGEMYYTNTHYGEQKNKGPAFLKVNKNN</sequence>
<dbReference type="SUPFAM" id="SSF53933">
    <property type="entry name" value="Microbial ribonucleases"/>
    <property type="match status" value="1"/>
</dbReference>
<keyword evidence="2" id="KW-0964">Secreted</keyword>
<dbReference type="InterPro" id="IPR027797">
    <property type="entry name" value="PT-TG_dom"/>
</dbReference>
<evidence type="ECO:0000313" key="11">
    <source>
        <dbReference type="EMBL" id="OGH75748.1"/>
    </source>
</evidence>
<evidence type="ECO:0000256" key="5">
    <source>
        <dbReference type="ARBA" id="ARBA00022737"/>
    </source>
</evidence>
<dbReference type="InterPro" id="IPR016191">
    <property type="entry name" value="Ribonuclease/ribotoxin"/>
</dbReference>
<gene>
    <name evidence="11" type="ORF">A3G00_03330</name>
</gene>
<evidence type="ECO:0000259" key="10">
    <source>
        <dbReference type="Pfam" id="PF25023"/>
    </source>
</evidence>
<dbReference type="InterPro" id="IPR003284">
    <property type="entry name" value="Sal_SpvB"/>
</dbReference>
<keyword evidence="4 8" id="KW-0732">Signal</keyword>
<dbReference type="Pfam" id="PF14449">
    <property type="entry name" value="PT-TG"/>
    <property type="match status" value="1"/>
</dbReference>
<keyword evidence="5" id="KW-0677">Repeat</keyword>
<evidence type="ECO:0000313" key="12">
    <source>
        <dbReference type="Proteomes" id="UP000178347"/>
    </source>
</evidence>
<evidence type="ECO:0000256" key="4">
    <source>
        <dbReference type="ARBA" id="ARBA00022729"/>
    </source>
</evidence>
<dbReference type="InterPro" id="IPR000026">
    <property type="entry name" value="N1-like"/>
</dbReference>
<dbReference type="Gene3D" id="2.180.10.10">
    <property type="entry name" value="RHS repeat-associated core"/>
    <property type="match status" value="4"/>
</dbReference>
<comment type="caution">
    <text evidence="11">The sequence shown here is derived from an EMBL/GenBank/DDBJ whole genome shotgun (WGS) entry which is preliminary data.</text>
</comment>
<evidence type="ECO:0000256" key="6">
    <source>
        <dbReference type="ARBA" id="ARBA00022801"/>
    </source>
</evidence>
<dbReference type="SUPFAM" id="SSF69318">
    <property type="entry name" value="Integrin alpha N-terminal domain"/>
    <property type="match status" value="1"/>
</dbReference>
<dbReference type="Pfam" id="PF13517">
    <property type="entry name" value="FG-GAP_3"/>
    <property type="match status" value="1"/>
</dbReference>